<keyword evidence="1" id="KW-0732">Signal</keyword>
<dbReference type="InterPro" id="IPR013201">
    <property type="entry name" value="Prot_inhib_I29"/>
</dbReference>
<accession>A0AAW1UVS3</accession>
<evidence type="ECO:0000313" key="4">
    <source>
        <dbReference type="Proteomes" id="UP001431783"/>
    </source>
</evidence>
<organism evidence="3 4">
    <name type="scientific">Henosepilachna vigintioctopunctata</name>
    <dbReference type="NCBI Taxonomy" id="420089"/>
    <lineage>
        <taxon>Eukaryota</taxon>
        <taxon>Metazoa</taxon>
        <taxon>Ecdysozoa</taxon>
        <taxon>Arthropoda</taxon>
        <taxon>Hexapoda</taxon>
        <taxon>Insecta</taxon>
        <taxon>Pterygota</taxon>
        <taxon>Neoptera</taxon>
        <taxon>Endopterygota</taxon>
        <taxon>Coleoptera</taxon>
        <taxon>Polyphaga</taxon>
        <taxon>Cucujiformia</taxon>
        <taxon>Coccinelloidea</taxon>
        <taxon>Coccinellidae</taxon>
        <taxon>Epilachninae</taxon>
        <taxon>Epilachnini</taxon>
        <taxon>Henosepilachna</taxon>
    </lineage>
</organism>
<dbReference type="Proteomes" id="UP001431783">
    <property type="component" value="Unassembled WGS sequence"/>
</dbReference>
<gene>
    <name evidence="3" type="ORF">WA026_023254</name>
</gene>
<dbReference type="Pfam" id="PF08246">
    <property type="entry name" value="Inhibitor_I29"/>
    <property type="match status" value="1"/>
</dbReference>
<evidence type="ECO:0000259" key="2">
    <source>
        <dbReference type="SMART" id="SM00848"/>
    </source>
</evidence>
<dbReference type="SMART" id="SM00848">
    <property type="entry name" value="Inhibitor_I29"/>
    <property type="match status" value="1"/>
</dbReference>
<sequence length="104" mass="12373">MMKHSLWFCLVVLIILFNIVSSRPVKDLEGQWAKFKVDNNRNYGSPEEEARRKEIFKKTLEFVEEHNEKYARGLSTYTVGINFFADMTEEERKRYTGFKRPTST</sequence>
<proteinExistence type="predicted"/>
<dbReference type="AlphaFoldDB" id="A0AAW1UVS3"/>
<reference evidence="3 4" key="1">
    <citation type="submission" date="2023-03" db="EMBL/GenBank/DDBJ databases">
        <title>Genome insight into feeding habits of ladybird beetles.</title>
        <authorList>
            <person name="Li H.-S."/>
            <person name="Huang Y.-H."/>
            <person name="Pang H."/>
        </authorList>
    </citation>
    <scope>NUCLEOTIDE SEQUENCE [LARGE SCALE GENOMIC DNA]</scope>
    <source>
        <strain evidence="3">SYSU_2023b</strain>
        <tissue evidence="3">Whole body</tissue>
    </source>
</reference>
<feature type="signal peptide" evidence="1">
    <location>
        <begin position="1"/>
        <end position="22"/>
    </location>
</feature>
<dbReference type="Gene3D" id="1.10.287.2250">
    <property type="match status" value="1"/>
</dbReference>
<feature type="domain" description="Cathepsin propeptide inhibitor" evidence="2">
    <location>
        <begin position="32"/>
        <end position="92"/>
    </location>
</feature>
<keyword evidence="4" id="KW-1185">Reference proteome</keyword>
<evidence type="ECO:0000256" key="1">
    <source>
        <dbReference type="SAM" id="SignalP"/>
    </source>
</evidence>
<feature type="chain" id="PRO_5043564975" description="Cathepsin propeptide inhibitor domain-containing protein" evidence="1">
    <location>
        <begin position="23"/>
        <end position="104"/>
    </location>
</feature>
<name>A0AAW1UVS3_9CUCU</name>
<dbReference type="SUPFAM" id="SSF54001">
    <property type="entry name" value="Cysteine proteinases"/>
    <property type="match status" value="1"/>
</dbReference>
<protein>
    <recommendedName>
        <fullName evidence="2">Cathepsin propeptide inhibitor domain-containing protein</fullName>
    </recommendedName>
</protein>
<dbReference type="InterPro" id="IPR038765">
    <property type="entry name" value="Papain-like_cys_pep_sf"/>
</dbReference>
<comment type="caution">
    <text evidence="3">The sequence shown here is derived from an EMBL/GenBank/DDBJ whole genome shotgun (WGS) entry which is preliminary data.</text>
</comment>
<evidence type="ECO:0000313" key="3">
    <source>
        <dbReference type="EMBL" id="KAK9887532.1"/>
    </source>
</evidence>
<dbReference type="EMBL" id="JARQZJ010000113">
    <property type="protein sequence ID" value="KAK9887532.1"/>
    <property type="molecule type" value="Genomic_DNA"/>
</dbReference>